<keyword evidence="3" id="KW-1185">Reference proteome</keyword>
<organism evidence="2 3">
    <name type="scientific">Paracoccus spongiarum</name>
    <dbReference type="NCBI Taxonomy" id="3064387"/>
    <lineage>
        <taxon>Bacteria</taxon>
        <taxon>Pseudomonadati</taxon>
        <taxon>Pseudomonadota</taxon>
        <taxon>Alphaproteobacteria</taxon>
        <taxon>Rhodobacterales</taxon>
        <taxon>Paracoccaceae</taxon>
        <taxon>Paracoccus</taxon>
    </lineage>
</organism>
<name>A0ABT9JG63_9RHOB</name>
<dbReference type="Proteomes" id="UP001224997">
    <property type="component" value="Unassembled WGS sequence"/>
</dbReference>
<proteinExistence type="predicted"/>
<comment type="caution">
    <text evidence="2">The sequence shown here is derived from an EMBL/GenBank/DDBJ whole genome shotgun (WGS) entry which is preliminary data.</text>
</comment>
<reference evidence="2 3" key="1">
    <citation type="submission" date="2023-08" db="EMBL/GenBank/DDBJ databases">
        <authorList>
            <person name="Park J.-S."/>
        </authorList>
    </citation>
    <scope>NUCLEOTIDE SEQUENCE [LARGE SCALE GENOMIC DNA]</scope>
    <source>
        <strain evidence="2 3">2205BS29-5</strain>
    </source>
</reference>
<protein>
    <submittedName>
        <fullName evidence="2">Uncharacterized protein</fullName>
    </submittedName>
</protein>
<dbReference type="RefSeq" id="WP_305964659.1">
    <property type="nucleotide sequence ID" value="NZ_JAVAMQ010000023.1"/>
</dbReference>
<evidence type="ECO:0000313" key="3">
    <source>
        <dbReference type="Proteomes" id="UP001224997"/>
    </source>
</evidence>
<dbReference type="EMBL" id="JAVAMQ010000023">
    <property type="protein sequence ID" value="MDP5308828.1"/>
    <property type="molecule type" value="Genomic_DNA"/>
</dbReference>
<feature type="region of interest" description="Disordered" evidence="1">
    <location>
        <begin position="1"/>
        <end position="25"/>
    </location>
</feature>
<accession>A0ABT9JG63</accession>
<evidence type="ECO:0000256" key="1">
    <source>
        <dbReference type="SAM" id="MobiDB-lite"/>
    </source>
</evidence>
<evidence type="ECO:0000313" key="2">
    <source>
        <dbReference type="EMBL" id="MDP5308828.1"/>
    </source>
</evidence>
<sequence length="240" mass="26904">MGPFDDKQRGLAHRRKAGTKPAPPVAREGRREMLRNFDNLTRNEGRWLNLWGAFDVTGEYLGTFTLDELREKAQVKAKWVSAVQYLGAGQRIDEAALAQDWNGLPSGTCILDFTGFRVSPVRDMGGSIEVCDPGEHAFWSVYGFHREAEEWQIVHDALSDDIGESLARIVDLTGELVEYCDLSCAYANTRLPDLVDLLSQRILDEIPEQSADAARGDDADNHPLTYLREQILAAIEKRRG</sequence>
<gene>
    <name evidence="2" type="ORF">Q5Y72_17230</name>
</gene>
<feature type="non-terminal residue" evidence="2">
    <location>
        <position position="1"/>
    </location>
</feature>